<dbReference type="SUPFAM" id="SSF81321">
    <property type="entry name" value="Family A G protein-coupled receptor-like"/>
    <property type="match status" value="1"/>
</dbReference>
<dbReference type="GO" id="GO:0004983">
    <property type="term" value="F:neuropeptide Y receptor activity"/>
    <property type="evidence" value="ECO:0007669"/>
    <property type="project" value="InterPro"/>
</dbReference>
<comment type="subcellular location">
    <subcellularLocation>
        <location evidence="1">Membrane</location>
        <topology evidence="1">Multi-pass membrane protein</topology>
    </subcellularLocation>
</comment>
<evidence type="ECO:0000256" key="7">
    <source>
        <dbReference type="ARBA" id="ARBA00023170"/>
    </source>
</evidence>
<proteinExistence type="inferred from homology"/>
<comment type="similarity">
    <text evidence="2">Belongs to the G-protein coupled receptor 1 family.</text>
</comment>
<keyword evidence="5" id="KW-0297">G-protein coupled receptor</keyword>
<comment type="caution">
    <text evidence="11">The sequence shown here is derived from an EMBL/GenBank/DDBJ whole genome shotgun (WGS) entry which is preliminary data.</text>
</comment>
<keyword evidence="7 11" id="KW-0675">Receptor</keyword>
<evidence type="ECO:0000256" key="3">
    <source>
        <dbReference type="ARBA" id="ARBA00022692"/>
    </source>
</evidence>
<reference evidence="11" key="1">
    <citation type="journal article" date="2020" name="bioRxiv">
        <title>Chromosome-level reference genome of the European wasp spider Argiope bruennichi: a resource for studies on range expansion and evolutionary adaptation.</title>
        <authorList>
            <person name="Sheffer M.M."/>
            <person name="Hoppe A."/>
            <person name="Krehenwinkel H."/>
            <person name="Uhl G."/>
            <person name="Kuss A.W."/>
            <person name="Jensen L."/>
            <person name="Jensen C."/>
            <person name="Gillespie R.G."/>
            <person name="Hoff K.J."/>
            <person name="Prost S."/>
        </authorList>
    </citation>
    <scope>NUCLEOTIDE SEQUENCE</scope>
</reference>
<feature type="transmembrane region" description="Helical" evidence="9">
    <location>
        <begin position="121"/>
        <end position="141"/>
    </location>
</feature>
<organism evidence="11 12">
    <name type="scientific">Argiope bruennichi</name>
    <name type="common">Wasp spider</name>
    <name type="synonym">Aranea bruennichi</name>
    <dbReference type="NCBI Taxonomy" id="94029"/>
    <lineage>
        <taxon>Eukaryota</taxon>
        <taxon>Metazoa</taxon>
        <taxon>Ecdysozoa</taxon>
        <taxon>Arthropoda</taxon>
        <taxon>Chelicerata</taxon>
        <taxon>Arachnida</taxon>
        <taxon>Araneae</taxon>
        <taxon>Araneomorphae</taxon>
        <taxon>Entelegynae</taxon>
        <taxon>Araneoidea</taxon>
        <taxon>Araneidae</taxon>
        <taxon>Argiope</taxon>
    </lineage>
</organism>
<feature type="transmembrane region" description="Helical" evidence="9">
    <location>
        <begin position="81"/>
        <end position="101"/>
    </location>
</feature>
<name>A0A8T0EVJ5_ARGBR</name>
<dbReference type="OMA" id="IAQFFIP"/>
<evidence type="ECO:0000256" key="9">
    <source>
        <dbReference type="SAM" id="Phobius"/>
    </source>
</evidence>
<dbReference type="CDD" id="cd15203">
    <property type="entry name" value="7tmA_NPYR-like"/>
    <property type="match status" value="1"/>
</dbReference>
<keyword evidence="3 9" id="KW-0812">Transmembrane</keyword>
<keyword evidence="8" id="KW-0807">Transducer</keyword>
<feature type="transmembrane region" description="Helical" evidence="9">
    <location>
        <begin position="162"/>
        <end position="182"/>
    </location>
</feature>
<keyword evidence="12" id="KW-1185">Reference proteome</keyword>
<gene>
    <name evidence="11" type="ORF">HNY73_014817</name>
</gene>
<evidence type="ECO:0000256" key="5">
    <source>
        <dbReference type="ARBA" id="ARBA00023040"/>
    </source>
</evidence>
<evidence type="ECO:0000313" key="12">
    <source>
        <dbReference type="Proteomes" id="UP000807504"/>
    </source>
</evidence>
<evidence type="ECO:0000313" key="11">
    <source>
        <dbReference type="EMBL" id="KAF8778049.1"/>
    </source>
</evidence>
<evidence type="ECO:0000256" key="8">
    <source>
        <dbReference type="ARBA" id="ARBA00023224"/>
    </source>
</evidence>
<feature type="transmembrane region" description="Helical" evidence="9">
    <location>
        <begin position="211"/>
        <end position="236"/>
    </location>
</feature>
<evidence type="ECO:0000256" key="6">
    <source>
        <dbReference type="ARBA" id="ARBA00023136"/>
    </source>
</evidence>
<dbReference type="InterPro" id="IPR000276">
    <property type="entry name" value="GPCR_Rhodpsn"/>
</dbReference>
<dbReference type="InterPro" id="IPR000611">
    <property type="entry name" value="NPY_rcpt"/>
</dbReference>
<keyword evidence="4 9" id="KW-1133">Transmembrane helix</keyword>
<accession>A0A8T0EVJ5</accession>
<reference evidence="11" key="2">
    <citation type="submission" date="2020-06" db="EMBL/GenBank/DDBJ databases">
        <authorList>
            <person name="Sheffer M."/>
        </authorList>
    </citation>
    <scope>NUCLEOTIDE SEQUENCE</scope>
</reference>
<evidence type="ECO:0000256" key="4">
    <source>
        <dbReference type="ARBA" id="ARBA00022989"/>
    </source>
</evidence>
<dbReference type="GO" id="GO:0016020">
    <property type="term" value="C:membrane"/>
    <property type="evidence" value="ECO:0007669"/>
    <property type="project" value="UniProtKB-SubCell"/>
</dbReference>
<dbReference type="EMBL" id="JABXBU010002072">
    <property type="protein sequence ID" value="KAF8778049.1"/>
    <property type="molecule type" value="Genomic_DNA"/>
</dbReference>
<dbReference type="PRINTS" id="PR01012">
    <property type="entry name" value="NRPEPTIDEYR"/>
</dbReference>
<dbReference type="AlphaFoldDB" id="A0A8T0EVJ5"/>
<dbReference type="InterPro" id="IPR017452">
    <property type="entry name" value="GPCR_Rhodpsn_7TM"/>
</dbReference>
<dbReference type="PANTHER" id="PTHR24235:SF12">
    <property type="entry name" value="G-PROTEIN COUPLED RECEPTORS FAMILY 1 PROFILE DOMAIN-CONTAINING PROTEIN"/>
    <property type="match status" value="1"/>
</dbReference>
<evidence type="ECO:0000256" key="2">
    <source>
        <dbReference type="ARBA" id="ARBA00010663"/>
    </source>
</evidence>
<feature type="domain" description="G-protein coupled receptors family 1 profile" evidence="10">
    <location>
        <begin position="60"/>
        <end position="329"/>
    </location>
</feature>
<sequence length="386" mass="43762">MGQDSSKNFSMDSSIFKFNITEYERMSIINESISDPVFEGTTKATILSGYVILVLTGIFTNLIVSAVIVSNSRLRVARNLFIVNLSISDLMLCIFCMPFTLVELLTRTWSLGSFLCRGVPFVQGVTIFLSSATVSAIAIDRQQVIINFNGNRKKMEKGTNNMILYTTILWCFSILMALPIIFSKSVTTVSLDGMVLYKKCIEHWPSNHAKALYTILILIAQFFIPSIVLTVTHLRIKSYLNRSVRKHDARSSPRTSERLKKELKRNNRATVVLSFISVAFAGSWLPWNAFNLMADFDLLSQLSPDQFYMAFVVCHLVAMSSSVTNPILYGWFNSNVRREIRRIRIAVTNNVFRPSKPIKNERSNGSAMCETYIRASGRRDFQESQL</sequence>
<dbReference type="Pfam" id="PF00001">
    <property type="entry name" value="7tm_1"/>
    <property type="match status" value="1"/>
</dbReference>
<dbReference type="PRINTS" id="PR00237">
    <property type="entry name" value="GPCRRHODOPSN"/>
</dbReference>
<feature type="transmembrane region" description="Helical" evidence="9">
    <location>
        <begin position="269"/>
        <end position="287"/>
    </location>
</feature>
<evidence type="ECO:0000259" key="10">
    <source>
        <dbReference type="PROSITE" id="PS50262"/>
    </source>
</evidence>
<protein>
    <submittedName>
        <fullName evidence="11">Neuropeptide F receptor like protein</fullName>
    </submittedName>
</protein>
<keyword evidence="6 9" id="KW-0472">Membrane</keyword>
<dbReference type="Gene3D" id="1.20.1070.10">
    <property type="entry name" value="Rhodopsin 7-helix transmembrane proteins"/>
    <property type="match status" value="1"/>
</dbReference>
<dbReference type="Proteomes" id="UP000807504">
    <property type="component" value="Unassembled WGS sequence"/>
</dbReference>
<feature type="transmembrane region" description="Helical" evidence="9">
    <location>
        <begin position="307"/>
        <end position="332"/>
    </location>
</feature>
<dbReference type="OrthoDB" id="9046662at2759"/>
<dbReference type="PANTHER" id="PTHR24235">
    <property type="entry name" value="NEUROPEPTIDE Y RECEPTOR"/>
    <property type="match status" value="1"/>
</dbReference>
<dbReference type="PROSITE" id="PS50262">
    <property type="entry name" value="G_PROTEIN_RECEP_F1_2"/>
    <property type="match status" value="1"/>
</dbReference>
<evidence type="ECO:0000256" key="1">
    <source>
        <dbReference type="ARBA" id="ARBA00004141"/>
    </source>
</evidence>
<feature type="transmembrane region" description="Helical" evidence="9">
    <location>
        <begin position="47"/>
        <end position="69"/>
    </location>
</feature>